<evidence type="ECO:0000313" key="12">
    <source>
        <dbReference type="Proteomes" id="UP000257109"/>
    </source>
</evidence>
<keyword evidence="12" id="KW-1185">Reference proteome</keyword>
<protein>
    <submittedName>
        <fullName evidence="11">Inactive leucine-rich repeat receptor-like protein kinase</fullName>
    </submittedName>
</protein>
<feature type="non-terminal residue" evidence="11">
    <location>
        <position position="1"/>
    </location>
</feature>
<keyword evidence="6" id="KW-1133">Transmembrane helix</keyword>
<evidence type="ECO:0000256" key="5">
    <source>
        <dbReference type="ARBA" id="ARBA00022737"/>
    </source>
</evidence>
<dbReference type="OrthoDB" id="1748632at2759"/>
<accession>A0A371GM58</accession>
<keyword evidence="7" id="KW-0472">Membrane</keyword>
<dbReference type="STRING" id="157652.A0A371GM58"/>
<dbReference type="Pfam" id="PF13855">
    <property type="entry name" value="LRR_8"/>
    <property type="match status" value="1"/>
</dbReference>
<keyword evidence="4" id="KW-0732">Signal</keyword>
<evidence type="ECO:0000259" key="10">
    <source>
        <dbReference type="Pfam" id="PF08263"/>
    </source>
</evidence>
<dbReference type="GO" id="GO:0016020">
    <property type="term" value="C:membrane"/>
    <property type="evidence" value="ECO:0007669"/>
    <property type="project" value="UniProtKB-SubCell"/>
</dbReference>
<evidence type="ECO:0000313" key="11">
    <source>
        <dbReference type="EMBL" id="RDX91606.1"/>
    </source>
</evidence>
<reference evidence="11" key="1">
    <citation type="submission" date="2018-05" db="EMBL/GenBank/DDBJ databases">
        <title>Draft genome of Mucuna pruriens seed.</title>
        <authorList>
            <person name="Nnadi N.E."/>
            <person name="Vos R."/>
            <person name="Hasami M.H."/>
            <person name="Devisetty U.K."/>
            <person name="Aguiy J.C."/>
        </authorList>
    </citation>
    <scope>NUCLEOTIDE SEQUENCE [LARGE SCALE GENOMIC DNA]</scope>
    <source>
        <strain evidence="11">JCA_2017</strain>
    </source>
</reference>
<evidence type="ECO:0000256" key="9">
    <source>
        <dbReference type="ARBA" id="ARBA00023180"/>
    </source>
</evidence>
<proteinExistence type="predicted"/>
<evidence type="ECO:0000256" key="1">
    <source>
        <dbReference type="ARBA" id="ARBA00004479"/>
    </source>
</evidence>
<sequence length="169" mass="19068">MASTKISFEYFVIPLLFLFVSTLCVVTSLNASTLCIKKERVALFKIKKDLKDPANCSSSWVGKDCCNWTESTNLHHHNRCIAWSPLGGKINPSLTVLKHLSHLNLSNNDFEGIPIPKFIGLNMLRYLDLSNANFSAVIPTHLGNLSNLNYLDISTSFYSLWIHHFIHFG</sequence>
<keyword evidence="9" id="KW-0325">Glycoprotein</keyword>
<dbReference type="Gene3D" id="3.80.10.10">
    <property type="entry name" value="Ribonuclease Inhibitor"/>
    <property type="match status" value="1"/>
</dbReference>
<evidence type="ECO:0000256" key="7">
    <source>
        <dbReference type="ARBA" id="ARBA00023136"/>
    </source>
</evidence>
<evidence type="ECO:0000256" key="4">
    <source>
        <dbReference type="ARBA" id="ARBA00022729"/>
    </source>
</evidence>
<keyword evidence="8" id="KW-0675">Receptor</keyword>
<keyword evidence="2" id="KW-0433">Leucine-rich repeat</keyword>
<dbReference type="SUPFAM" id="SSF52058">
    <property type="entry name" value="L domain-like"/>
    <property type="match status" value="1"/>
</dbReference>
<dbReference type="InterPro" id="IPR032675">
    <property type="entry name" value="LRR_dom_sf"/>
</dbReference>
<evidence type="ECO:0000256" key="8">
    <source>
        <dbReference type="ARBA" id="ARBA00023170"/>
    </source>
</evidence>
<evidence type="ECO:0000256" key="6">
    <source>
        <dbReference type="ARBA" id="ARBA00022989"/>
    </source>
</evidence>
<dbReference type="InterPro" id="IPR013210">
    <property type="entry name" value="LRR_N_plant-typ"/>
</dbReference>
<keyword evidence="3" id="KW-0812">Transmembrane</keyword>
<comment type="caution">
    <text evidence="11">The sequence shown here is derived from an EMBL/GenBank/DDBJ whole genome shotgun (WGS) entry which is preliminary data.</text>
</comment>
<comment type="subcellular location">
    <subcellularLocation>
        <location evidence="1">Membrane</location>
        <topology evidence="1">Single-pass type I membrane protein</topology>
    </subcellularLocation>
</comment>
<name>A0A371GM58_MUCPR</name>
<evidence type="ECO:0000256" key="2">
    <source>
        <dbReference type="ARBA" id="ARBA00022614"/>
    </source>
</evidence>
<feature type="domain" description="Leucine-rich repeat-containing N-terminal plant-type" evidence="10">
    <location>
        <begin position="38"/>
        <end position="69"/>
    </location>
</feature>
<dbReference type="InterPro" id="IPR046956">
    <property type="entry name" value="RLP23-like"/>
</dbReference>
<dbReference type="EMBL" id="QJKJ01005074">
    <property type="protein sequence ID" value="RDX91606.1"/>
    <property type="molecule type" value="Genomic_DNA"/>
</dbReference>
<dbReference type="AlphaFoldDB" id="A0A371GM58"/>
<dbReference type="InterPro" id="IPR001611">
    <property type="entry name" value="Leu-rich_rpt"/>
</dbReference>
<gene>
    <name evidence="11" type="ORF">CR513_26399</name>
</gene>
<keyword evidence="5" id="KW-0677">Repeat</keyword>
<dbReference type="Pfam" id="PF08263">
    <property type="entry name" value="LRRNT_2"/>
    <property type="match status" value="1"/>
</dbReference>
<dbReference type="PANTHER" id="PTHR48063">
    <property type="entry name" value="LRR RECEPTOR-LIKE KINASE"/>
    <property type="match status" value="1"/>
</dbReference>
<evidence type="ECO:0000256" key="3">
    <source>
        <dbReference type="ARBA" id="ARBA00022692"/>
    </source>
</evidence>
<dbReference type="GO" id="GO:0016301">
    <property type="term" value="F:kinase activity"/>
    <property type="evidence" value="ECO:0007669"/>
    <property type="project" value="UniProtKB-KW"/>
</dbReference>
<organism evidence="11 12">
    <name type="scientific">Mucuna pruriens</name>
    <name type="common">Velvet bean</name>
    <name type="synonym">Dolichos pruriens</name>
    <dbReference type="NCBI Taxonomy" id="157652"/>
    <lineage>
        <taxon>Eukaryota</taxon>
        <taxon>Viridiplantae</taxon>
        <taxon>Streptophyta</taxon>
        <taxon>Embryophyta</taxon>
        <taxon>Tracheophyta</taxon>
        <taxon>Spermatophyta</taxon>
        <taxon>Magnoliopsida</taxon>
        <taxon>eudicotyledons</taxon>
        <taxon>Gunneridae</taxon>
        <taxon>Pentapetalae</taxon>
        <taxon>rosids</taxon>
        <taxon>fabids</taxon>
        <taxon>Fabales</taxon>
        <taxon>Fabaceae</taxon>
        <taxon>Papilionoideae</taxon>
        <taxon>50 kb inversion clade</taxon>
        <taxon>NPAAA clade</taxon>
        <taxon>indigoferoid/millettioid clade</taxon>
        <taxon>Phaseoleae</taxon>
        <taxon>Mucuna</taxon>
    </lineage>
</organism>
<dbReference type="PANTHER" id="PTHR48063:SF29">
    <property type="entry name" value="LRR RECEPTOR-LIKE KINASE FAMILY PROTEIN"/>
    <property type="match status" value="1"/>
</dbReference>
<dbReference type="Proteomes" id="UP000257109">
    <property type="component" value="Unassembled WGS sequence"/>
</dbReference>